<dbReference type="PANTHER" id="PTHR33619:SF3">
    <property type="entry name" value="POLYSACCHARIDE EXPORT PROTEIN GFCE-RELATED"/>
    <property type="match status" value="1"/>
</dbReference>
<feature type="chain" id="PRO_5011445944" evidence="2">
    <location>
        <begin position="34"/>
        <end position="376"/>
    </location>
</feature>
<name>A0A1H8GU01_9RHOB</name>
<dbReference type="EMBL" id="FOCM01000004">
    <property type="protein sequence ID" value="SEN47290.1"/>
    <property type="molecule type" value="Genomic_DNA"/>
</dbReference>
<dbReference type="GO" id="GO:0015159">
    <property type="term" value="F:polysaccharide transmembrane transporter activity"/>
    <property type="evidence" value="ECO:0007669"/>
    <property type="project" value="InterPro"/>
</dbReference>
<dbReference type="InterPro" id="IPR003715">
    <property type="entry name" value="Poly_export_N"/>
</dbReference>
<feature type="domain" description="Polysaccharide export protein N-terminal" evidence="3">
    <location>
        <begin position="88"/>
        <end position="165"/>
    </location>
</feature>
<keyword evidence="1 2" id="KW-0732">Signal</keyword>
<dbReference type="AlphaFoldDB" id="A0A1H8GU01"/>
<gene>
    <name evidence="4" type="ORF">SAMN04488011_104203</name>
</gene>
<feature type="signal peptide" evidence="2">
    <location>
        <begin position="1"/>
        <end position="33"/>
    </location>
</feature>
<proteinExistence type="predicted"/>
<evidence type="ECO:0000256" key="2">
    <source>
        <dbReference type="SAM" id="SignalP"/>
    </source>
</evidence>
<dbReference type="Pfam" id="PF02563">
    <property type="entry name" value="Poly_export"/>
    <property type="match status" value="1"/>
</dbReference>
<dbReference type="PANTHER" id="PTHR33619">
    <property type="entry name" value="POLYSACCHARIDE EXPORT PROTEIN GFCE-RELATED"/>
    <property type="match status" value="1"/>
</dbReference>
<dbReference type="Proteomes" id="UP000199372">
    <property type="component" value="Unassembled WGS sequence"/>
</dbReference>
<accession>A0A1H8GU01</accession>
<sequence>MPGQEENLTTRKRTIFAALLLAALAGCSLPRGAALQSEISRPANADTADYAFYQVSRALLPTVQAWPAVNVTRTDGWPRSAHGSMGQLIQPGDVVTITVWDSSENSLLTGTEERQTSLGDMTVTPGGTVFIPYVGSVRVAGQSPEVARRVIQNQLNEVAPSSQVQLMLREGQNNAVTVAAGVASPGVFPMQDRNLSVLRLLGQAGGVAPTLRNPLIRLQRGQRNYATSLKTLYENPQANTLVRPGDTILVEEDDRYFLSIGAAGREDLVYFPRDHVTALEAVALIGGLTETRADPEGVLVLREYPVSALAAGVRGPRKTRVVFSIDMTTADGLFSAKNLQIMPGDVVLATESPVSSIQVALGLLTGGLGFANALGG</sequence>
<evidence type="ECO:0000313" key="5">
    <source>
        <dbReference type="Proteomes" id="UP000199372"/>
    </source>
</evidence>
<protein>
    <submittedName>
        <fullName evidence="4">Polysaccharide export outer membrane protein</fullName>
    </submittedName>
</protein>
<dbReference type="Gene3D" id="3.30.1950.10">
    <property type="entry name" value="wza like domain"/>
    <property type="match status" value="1"/>
</dbReference>
<evidence type="ECO:0000313" key="4">
    <source>
        <dbReference type="EMBL" id="SEN47290.1"/>
    </source>
</evidence>
<organism evidence="4 5">
    <name type="scientific">Palleronia pelagia</name>
    <dbReference type="NCBI Taxonomy" id="387096"/>
    <lineage>
        <taxon>Bacteria</taxon>
        <taxon>Pseudomonadati</taxon>
        <taxon>Pseudomonadota</taxon>
        <taxon>Alphaproteobacteria</taxon>
        <taxon>Rhodobacterales</taxon>
        <taxon>Roseobacteraceae</taxon>
        <taxon>Palleronia</taxon>
    </lineage>
</organism>
<dbReference type="OrthoDB" id="7198507at2"/>
<dbReference type="Gene3D" id="3.10.560.10">
    <property type="entry name" value="Outer membrane lipoprotein wza domain like"/>
    <property type="match status" value="2"/>
</dbReference>
<evidence type="ECO:0000256" key="1">
    <source>
        <dbReference type="ARBA" id="ARBA00022729"/>
    </source>
</evidence>
<dbReference type="InterPro" id="IPR049712">
    <property type="entry name" value="Poly_export"/>
</dbReference>
<keyword evidence="5" id="KW-1185">Reference proteome</keyword>
<evidence type="ECO:0000259" key="3">
    <source>
        <dbReference type="Pfam" id="PF02563"/>
    </source>
</evidence>
<reference evidence="5" key="1">
    <citation type="submission" date="2016-10" db="EMBL/GenBank/DDBJ databases">
        <authorList>
            <person name="Varghese N."/>
            <person name="Submissions S."/>
        </authorList>
    </citation>
    <scope>NUCLEOTIDE SEQUENCE [LARGE SCALE GENOMIC DNA]</scope>
    <source>
        <strain evidence="5">DSM 26893</strain>
    </source>
</reference>